<comment type="subcellular location">
    <subcellularLocation>
        <location evidence="1">Cell inner membrane</location>
        <topology evidence="1">Single-pass membrane protein</topology>
    </subcellularLocation>
</comment>
<dbReference type="Pfam" id="PF12019">
    <property type="entry name" value="GspH"/>
    <property type="match status" value="1"/>
</dbReference>
<dbReference type="InterPro" id="IPR022346">
    <property type="entry name" value="T2SS_GspH"/>
</dbReference>
<feature type="domain" description="General secretion pathway GspH" evidence="12">
    <location>
        <begin position="43"/>
        <end position="141"/>
    </location>
</feature>
<evidence type="ECO:0000256" key="2">
    <source>
        <dbReference type="ARBA" id="ARBA00021549"/>
    </source>
</evidence>
<dbReference type="GO" id="GO:0015627">
    <property type="term" value="C:type II protein secretion system complex"/>
    <property type="evidence" value="ECO:0007669"/>
    <property type="project" value="InterPro"/>
</dbReference>
<comment type="similarity">
    <text evidence="9">Belongs to the GSP H family.</text>
</comment>
<evidence type="ECO:0000256" key="8">
    <source>
        <dbReference type="ARBA" id="ARBA00023136"/>
    </source>
</evidence>
<proteinExistence type="inferred from homology"/>
<dbReference type="AlphaFoldDB" id="A0A6B2KQ99"/>
<evidence type="ECO:0000256" key="1">
    <source>
        <dbReference type="ARBA" id="ARBA00004377"/>
    </source>
</evidence>
<evidence type="ECO:0000256" key="6">
    <source>
        <dbReference type="ARBA" id="ARBA00022692"/>
    </source>
</evidence>
<feature type="transmembrane region" description="Helical" evidence="11">
    <location>
        <begin position="6"/>
        <end position="31"/>
    </location>
</feature>
<dbReference type="GO" id="GO:0015628">
    <property type="term" value="P:protein secretion by the type II secretion system"/>
    <property type="evidence" value="ECO:0007669"/>
    <property type="project" value="InterPro"/>
</dbReference>
<keyword evidence="6 11" id="KW-0812">Transmembrane</keyword>
<keyword evidence="14" id="KW-1185">Reference proteome</keyword>
<comment type="caution">
    <text evidence="13">The sequence shown here is derived from an EMBL/GenBank/DDBJ whole genome shotgun (WGS) entry which is preliminary data.</text>
</comment>
<dbReference type="Proteomes" id="UP000482578">
    <property type="component" value="Unassembled WGS sequence"/>
</dbReference>
<dbReference type="InterPro" id="IPR012902">
    <property type="entry name" value="N_methyl_site"/>
</dbReference>
<dbReference type="InterPro" id="IPR045584">
    <property type="entry name" value="Pilin-like"/>
</dbReference>
<gene>
    <name evidence="13" type="ORF">GZH52_06340</name>
</gene>
<evidence type="ECO:0000256" key="9">
    <source>
        <dbReference type="ARBA" id="ARBA00025772"/>
    </source>
</evidence>
<dbReference type="NCBIfam" id="TIGR02532">
    <property type="entry name" value="IV_pilin_GFxxxE"/>
    <property type="match status" value="1"/>
</dbReference>
<dbReference type="GO" id="GO:0005886">
    <property type="term" value="C:plasma membrane"/>
    <property type="evidence" value="ECO:0007669"/>
    <property type="project" value="UniProtKB-SubCell"/>
</dbReference>
<evidence type="ECO:0000256" key="10">
    <source>
        <dbReference type="ARBA" id="ARBA00030775"/>
    </source>
</evidence>
<reference evidence="13 14" key="1">
    <citation type="submission" date="2020-02" db="EMBL/GenBank/DDBJ databases">
        <authorList>
            <person name="Yang Z."/>
        </authorList>
    </citation>
    <scope>NUCLEOTIDE SEQUENCE [LARGE SCALE GENOMIC DNA]</scope>
    <source>
        <strain evidence="13 14">HX-7-9</strain>
    </source>
</reference>
<dbReference type="EMBL" id="JAAGAA010000004">
    <property type="protein sequence ID" value="NDV12416.1"/>
    <property type="molecule type" value="Genomic_DNA"/>
</dbReference>
<keyword evidence="7 11" id="KW-1133">Transmembrane helix</keyword>
<evidence type="ECO:0000256" key="11">
    <source>
        <dbReference type="SAM" id="Phobius"/>
    </source>
</evidence>
<sequence>MLRRFAGFTLVEAMVSVVILSILAALALPSFNQMVANFRVRTAAEAMLNGLKLARSEAVRRNTQVSFTASGTGWTVAQVSPATTLQTRPANEGGRGLTMTFASGNASATFQPNGRVLAGSPLTQIKVSSGVTGADRLQVNLGPGGQARLCNELITTANDPRGC</sequence>
<evidence type="ECO:0000256" key="7">
    <source>
        <dbReference type="ARBA" id="ARBA00022989"/>
    </source>
</evidence>
<keyword evidence="3" id="KW-1003">Cell membrane</keyword>
<organism evidence="13 14">
    <name type="scientific">Crenobacter caeni</name>
    <dbReference type="NCBI Taxonomy" id="2705474"/>
    <lineage>
        <taxon>Bacteria</taxon>
        <taxon>Pseudomonadati</taxon>
        <taxon>Pseudomonadota</taxon>
        <taxon>Betaproteobacteria</taxon>
        <taxon>Neisseriales</taxon>
        <taxon>Neisseriaceae</taxon>
        <taxon>Crenobacter</taxon>
    </lineage>
</organism>
<accession>A0A6B2KQ99</accession>
<keyword evidence="5" id="KW-0997">Cell inner membrane</keyword>
<evidence type="ECO:0000259" key="12">
    <source>
        <dbReference type="Pfam" id="PF12019"/>
    </source>
</evidence>
<evidence type="ECO:0000256" key="3">
    <source>
        <dbReference type="ARBA" id="ARBA00022475"/>
    </source>
</evidence>
<evidence type="ECO:0000313" key="14">
    <source>
        <dbReference type="Proteomes" id="UP000482578"/>
    </source>
</evidence>
<evidence type="ECO:0000256" key="5">
    <source>
        <dbReference type="ARBA" id="ARBA00022519"/>
    </source>
</evidence>
<dbReference type="SUPFAM" id="SSF54523">
    <property type="entry name" value="Pili subunits"/>
    <property type="match status" value="1"/>
</dbReference>
<keyword evidence="4" id="KW-0488">Methylation</keyword>
<dbReference type="PROSITE" id="PS00409">
    <property type="entry name" value="PROKAR_NTER_METHYL"/>
    <property type="match status" value="1"/>
</dbReference>
<keyword evidence="8 11" id="KW-0472">Membrane</keyword>
<evidence type="ECO:0000313" key="13">
    <source>
        <dbReference type="EMBL" id="NDV12416.1"/>
    </source>
</evidence>
<evidence type="ECO:0000256" key="4">
    <source>
        <dbReference type="ARBA" id="ARBA00022481"/>
    </source>
</evidence>
<dbReference type="Pfam" id="PF07963">
    <property type="entry name" value="N_methyl"/>
    <property type="match status" value="1"/>
</dbReference>
<protein>
    <recommendedName>
        <fullName evidence="2">Type II secretion system protein H</fullName>
    </recommendedName>
    <alternativeName>
        <fullName evidence="10">General secretion pathway protein H</fullName>
    </alternativeName>
</protein>
<name>A0A6B2KQ99_9NEIS</name>
<dbReference type="Gene3D" id="3.30.700.10">
    <property type="entry name" value="Glycoprotein, Type 4 Pilin"/>
    <property type="match status" value="1"/>
</dbReference>